<organism evidence="3">
    <name type="scientific">uncultured Sphingomonadaceae bacterium</name>
    <dbReference type="NCBI Taxonomy" id="169976"/>
    <lineage>
        <taxon>Bacteria</taxon>
        <taxon>Pseudomonadati</taxon>
        <taxon>Pseudomonadota</taxon>
        <taxon>Alphaproteobacteria</taxon>
        <taxon>Sphingomonadales</taxon>
        <taxon>Sphingomonadaceae</taxon>
        <taxon>environmental samples</taxon>
    </lineage>
</organism>
<dbReference type="PANTHER" id="PTHR36505:SF1">
    <property type="entry name" value="BLR1072 PROTEIN"/>
    <property type="match status" value="1"/>
</dbReference>
<feature type="domain" description="PRC-barrel" evidence="2">
    <location>
        <begin position="215"/>
        <end position="290"/>
    </location>
</feature>
<dbReference type="PANTHER" id="PTHR36505">
    <property type="entry name" value="BLR1072 PROTEIN"/>
    <property type="match status" value="1"/>
</dbReference>
<dbReference type="Pfam" id="PF05239">
    <property type="entry name" value="PRC"/>
    <property type="match status" value="1"/>
</dbReference>
<name>A0A6J4RT06_9SPHN</name>
<evidence type="ECO:0000256" key="1">
    <source>
        <dbReference type="SAM" id="MobiDB-lite"/>
    </source>
</evidence>
<proteinExistence type="predicted"/>
<dbReference type="EMBL" id="CADCVW010000007">
    <property type="protein sequence ID" value="CAA9480189.1"/>
    <property type="molecule type" value="Genomic_DNA"/>
</dbReference>
<dbReference type="InterPro" id="IPR011033">
    <property type="entry name" value="PRC_barrel-like_sf"/>
</dbReference>
<dbReference type="SUPFAM" id="SSF50346">
    <property type="entry name" value="PRC-barrel domain"/>
    <property type="match status" value="1"/>
</dbReference>
<dbReference type="AlphaFoldDB" id="A0A6J4RT06"/>
<dbReference type="InterPro" id="IPR027275">
    <property type="entry name" value="PRC-brl_dom"/>
</dbReference>
<dbReference type="Gene3D" id="2.30.30.240">
    <property type="entry name" value="PRC-barrel domain"/>
    <property type="match status" value="1"/>
</dbReference>
<gene>
    <name evidence="3" type="ORF">AVDCRST_MAG39-120</name>
</gene>
<protein>
    <recommendedName>
        <fullName evidence="2">PRC-barrel domain-containing protein</fullName>
    </recommendedName>
</protein>
<evidence type="ECO:0000259" key="2">
    <source>
        <dbReference type="Pfam" id="PF05239"/>
    </source>
</evidence>
<reference evidence="3" key="1">
    <citation type="submission" date="2020-02" db="EMBL/GenBank/DDBJ databases">
        <authorList>
            <person name="Meier V. D."/>
        </authorList>
    </citation>
    <scope>NUCLEOTIDE SEQUENCE</scope>
    <source>
        <strain evidence="3">AVDCRST_MAG39</strain>
    </source>
</reference>
<feature type="compositionally biased region" description="Low complexity" evidence="1">
    <location>
        <begin position="322"/>
        <end position="351"/>
    </location>
</feature>
<accession>A0A6J4RT06</accession>
<evidence type="ECO:0000313" key="3">
    <source>
        <dbReference type="EMBL" id="CAA9480189.1"/>
    </source>
</evidence>
<feature type="region of interest" description="Disordered" evidence="1">
    <location>
        <begin position="322"/>
        <end position="359"/>
    </location>
</feature>
<sequence length="359" mass="39428">MDLNTYMHHDHENLRSLAEDILKSTDDATGGLRDDQFELYDTQLRRHLDVVEELTGPLGSGDADLSDMTAEHKAIRAELKTLDRSPKNTREWSDDFARLASRFNSLAARHETFVSRLSTLGTPEELGRRYEEAKLRRMKGPLSRAATPTTLATVAGAAAIAGAAYAATRYFQGRRQDGPQGEAPARSFLSRRSGKSADRDFALKLDTDENLRLIASDKVEGTKVVDRDGSAIGTIKNLMIDKYTGRVAYAVLGFGGTFGFGESLFPLPWAVLTFDEGANGYRLNVSKEELQDAPRFEANDAPEFSPEYRRTLLVFYRRSGGSYDGRSSPDSYNASTSRSAFGFGSQGASSRTTSDVASS</sequence>